<feature type="transmembrane region" description="Helical" evidence="2">
    <location>
        <begin position="243"/>
        <end position="268"/>
    </location>
</feature>
<dbReference type="AlphaFoldDB" id="S3BRJ6"/>
<feature type="region of interest" description="Disordered" evidence="1">
    <location>
        <begin position="282"/>
        <end position="301"/>
    </location>
</feature>
<name>S3BRJ6_OPHP1</name>
<keyword evidence="3" id="KW-0732">Signal</keyword>
<dbReference type="STRING" id="1262450.S3BRJ6"/>
<evidence type="ECO:0000256" key="3">
    <source>
        <dbReference type="SAM" id="SignalP"/>
    </source>
</evidence>
<keyword evidence="2" id="KW-0472">Membrane</keyword>
<gene>
    <name evidence="4" type="ORF">F503_08661</name>
</gene>
<accession>S3BRJ6</accession>
<dbReference type="HOGENOM" id="CLU_708045_0_0_1"/>
<evidence type="ECO:0000256" key="1">
    <source>
        <dbReference type="SAM" id="MobiDB-lite"/>
    </source>
</evidence>
<proteinExistence type="predicted"/>
<protein>
    <submittedName>
        <fullName evidence="4">Uncharacterized protein</fullName>
    </submittedName>
</protein>
<feature type="compositionally biased region" description="Low complexity" evidence="1">
    <location>
        <begin position="160"/>
        <end position="226"/>
    </location>
</feature>
<organism evidence="4 5">
    <name type="scientific">Ophiostoma piceae (strain UAMH 11346)</name>
    <name type="common">Sap stain fungus</name>
    <dbReference type="NCBI Taxonomy" id="1262450"/>
    <lineage>
        <taxon>Eukaryota</taxon>
        <taxon>Fungi</taxon>
        <taxon>Dikarya</taxon>
        <taxon>Ascomycota</taxon>
        <taxon>Pezizomycotina</taxon>
        <taxon>Sordariomycetes</taxon>
        <taxon>Sordariomycetidae</taxon>
        <taxon>Ophiostomatales</taxon>
        <taxon>Ophiostomataceae</taxon>
        <taxon>Ophiostoma</taxon>
    </lineage>
</organism>
<dbReference type="Proteomes" id="UP000016923">
    <property type="component" value="Unassembled WGS sequence"/>
</dbReference>
<evidence type="ECO:0000313" key="4">
    <source>
        <dbReference type="EMBL" id="EPE03047.1"/>
    </source>
</evidence>
<feature type="signal peptide" evidence="3">
    <location>
        <begin position="1"/>
        <end position="17"/>
    </location>
</feature>
<dbReference type="EMBL" id="KE148171">
    <property type="protein sequence ID" value="EPE03047.1"/>
    <property type="molecule type" value="Genomic_DNA"/>
</dbReference>
<keyword evidence="5" id="KW-1185">Reference proteome</keyword>
<evidence type="ECO:0000256" key="2">
    <source>
        <dbReference type="SAM" id="Phobius"/>
    </source>
</evidence>
<feature type="region of interest" description="Disordered" evidence="1">
    <location>
        <begin position="325"/>
        <end position="349"/>
    </location>
</feature>
<keyword evidence="2" id="KW-0812">Transmembrane</keyword>
<feature type="chain" id="PRO_5004518049" evidence="3">
    <location>
        <begin position="18"/>
        <end position="390"/>
    </location>
</feature>
<dbReference type="VEuPathDB" id="FungiDB:F503_08661"/>
<sequence length="390" mass="41259">MSLMWYLLLYYAGLARALAVCYDMNGIELDSNYIPCDADVKVTKNSHSACCNAAVSDICLPFGYCLRSKGIGLEDSHPDILSVNGCTDTSLAHPSCPQYCRGLGDGVYLLQFCREANSWCCAAVNNDCCQSLFRLTDSHENAAQHQQLAKRAGGGNPFGTFTMPTTTDAPATTTPLATLTITSQPTTATHTTRTPATMLTSSTKSTSKLSTPKQSSAQTAQTSSVSLDADSVSNGSDASREALIAGLSVVSAIAAVCMLALVATLVYIRRLSHRNRDLLVSTTAPAPASSHRPRSAGDPYETMTVHNETPAIRTSVLSNTIPQAHELSPIREQSESSVRGRLSGGGGSGIIGSRSSVEVFDGFGEEIDWGGINNGIVIAQLPESNTPRLK</sequence>
<feature type="region of interest" description="Disordered" evidence="1">
    <location>
        <begin position="144"/>
        <end position="235"/>
    </location>
</feature>
<reference evidence="4 5" key="1">
    <citation type="journal article" date="2013" name="BMC Genomics">
        <title>The genome and transcriptome of the pine saprophyte Ophiostoma piceae, and a comparison with the bark beetle-associated pine pathogen Grosmannia clavigera.</title>
        <authorList>
            <person name="Haridas S."/>
            <person name="Wang Y."/>
            <person name="Lim L."/>
            <person name="Massoumi Alamouti S."/>
            <person name="Jackman S."/>
            <person name="Docking R."/>
            <person name="Robertson G."/>
            <person name="Birol I."/>
            <person name="Bohlmann J."/>
            <person name="Breuil C."/>
        </authorList>
    </citation>
    <scope>NUCLEOTIDE SEQUENCE [LARGE SCALE GENOMIC DNA]</scope>
    <source>
        <strain evidence="4 5">UAMH 11346</strain>
    </source>
</reference>
<dbReference type="eggNOG" id="ENOG502SU16">
    <property type="taxonomic scope" value="Eukaryota"/>
</dbReference>
<evidence type="ECO:0000313" key="5">
    <source>
        <dbReference type="Proteomes" id="UP000016923"/>
    </source>
</evidence>
<keyword evidence="2" id="KW-1133">Transmembrane helix</keyword>